<dbReference type="RefSeq" id="XP_010697640.1">
    <property type="nucleotide sequence ID" value="XM_010699338.1"/>
</dbReference>
<feature type="region of interest" description="Disordered" evidence="1">
    <location>
        <begin position="129"/>
        <end position="162"/>
    </location>
</feature>
<evidence type="ECO:0000313" key="3">
    <source>
        <dbReference type="Proteomes" id="UP000063063"/>
    </source>
</evidence>
<reference evidence="2 3" key="1">
    <citation type="journal article" date="2015" name="Sci. Rep.">
        <title>The genome of Leishmania panamensis: insights into genomics of the L. (Viannia) subgenus.</title>
        <authorList>
            <person name="Llanes A."/>
            <person name="Restrepo C.M."/>
            <person name="Vecchio G.D."/>
            <person name="Anguizola F.J."/>
            <person name="Lleonart R."/>
        </authorList>
    </citation>
    <scope>NUCLEOTIDE SEQUENCE [LARGE SCALE GENOMIC DNA]</scope>
    <source>
        <strain evidence="2 3">MHOM/PA/94/PSC-1</strain>
    </source>
</reference>
<dbReference type="VEuPathDB" id="TriTrypDB:LPAL13_160016600"/>
<dbReference type="OrthoDB" id="266365at2759"/>
<dbReference type="VEuPathDB" id="TriTrypDB:LPMP_161120"/>
<dbReference type="Proteomes" id="UP000063063">
    <property type="component" value="Chromosome 16"/>
</dbReference>
<protein>
    <submittedName>
        <fullName evidence="2">Uncharacterized protein</fullName>
    </submittedName>
</protein>
<dbReference type="AlphaFoldDB" id="A0A088RLP7"/>
<organism evidence="2 3">
    <name type="scientific">Leishmania panamensis</name>
    <dbReference type="NCBI Taxonomy" id="5679"/>
    <lineage>
        <taxon>Eukaryota</taxon>
        <taxon>Discoba</taxon>
        <taxon>Euglenozoa</taxon>
        <taxon>Kinetoplastea</taxon>
        <taxon>Metakinetoplastina</taxon>
        <taxon>Trypanosomatida</taxon>
        <taxon>Trypanosomatidae</taxon>
        <taxon>Leishmaniinae</taxon>
        <taxon>Leishmania</taxon>
        <taxon>Leishmania guyanensis species complex</taxon>
    </lineage>
</organism>
<dbReference type="EMBL" id="CP009385">
    <property type="protein sequence ID" value="AIN96987.1"/>
    <property type="molecule type" value="Genomic_DNA"/>
</dbReference>
<accession>A0A088RLP7</accession>
<evidence type="ECO:0000256" key="1">
    <source>
        <dbReference type="SAM" id="MobiDB-lite"/>
    </source>
</evidence>
<proteinExistence type="predicted"/>
<dbReference type="GeneID" id="22573691"/>
<feature type="compositionally biased region" description="Polar residues" evidence="1">
    <location>
        <begin position="143"/>
        <end position="152"/>
    </location>
</feature>
<name>A0A088RLP7_LEIPA</name>
<dbReference type="KEGG" id="lpan:LPMP_161120"/>
<gene>
    <name evidence="2" type="ORF">LPMP_161120</name>
</gene>
<keyword evidence="3" id="KW-1185">Reference proteome</keyword>
<sequence>MSFSPSSSPPAPMSHIAQQQELMRVYREELQLQQRLQQQCHLLQCLTEAAVGIFSWWRQGAAAAAVGTDNGFLVAGCSPISEGSTSFHADTGKFALPLATSLLELHPGMVFYSLGELLQLWAATASPSDFGGSSEDADGNASAAETMSQGGRDNSRRDVHPSSYDPCRVHKCSDDHPPPWTFPTSIAVPLPLISDKSRDVARTSHTPPSLLQLPTPAQLIRYRMLDPTCPLPVTHRLLLGSVNTNSFRLLLPWLMTLTKECAEAMLLCRPDRQTRQAPTQSAVIEGQHMSSAGADDAPRQLSAVPRLAGMEYKATETIGTKRPRSQGGGTLRCSNGSVVSESWGTLCASLVRVLSYLVAAAATAAGPERQQSTEPLPPSLASCLASAATSTALRADLRLFLAEVAEVRDTVLEVKRYCCLADSPCDDDERTLKRPRGEPLAAAALSPLASVAGQEQPMAMSNMALLAHLAAIVDAQVRKYL</sequence>
<dbReference type="eggNOG" id="ENOG502SJQB">
    <property type="taxonomic scope" value="Eukaryota"/>
</dbReference>
<evidence type="ECO:0000313" key="2">
    <source>
        <dbReference type="EMBL" id="AIN96987.1"/>
    </source>
</evidence>